<feature type="region of interest" description="Disordered" evidence="1">
    <location>
        <begin position="134"/>
        <end position="161"/>
    </location>
</feature>
<sequence>MYSPRKARALETAGNKVVNPISTHALSQPAVNSYGDWHQNNRSGKVRRDSKFGFRGRLQRKSYQQQPVSPQKYPQTEVGGPMPGTGSLCQPSQFVSSQSPRIQQGSQDHNPYQAAATPANVMAPNAWHMQNDQAAVPPNSDSHGTVVSSISPHTQQTEMKADARQATRIAIAIAIGKDETSK</sequence>
<accession>A0A314YA02</accession>
<dbReference type="EMBL" id="PJQY01001545">
    <property type="protein sequence ID" value="PQQ01591.1"/>
    <property type="molecule type" value="Genomic_DNA"/>
</dbReference>
<feature type="compositionally biased region" description="Polar residues" evidence="1">
    <location>
        <begin position="134"/>
        <end position="158"/>
    </location>
</feature>
<evidence type="ECO:0000313" key="3">
    <source>
        <dbReference type="Proteomes" id="UP000250321"/>
    </source>
</evidence>
<protein>
    <submittedName>
        <fullName evidence="2">Uncharacterized protein</fullName>
    </submittedName>
</protein>
<evidence type="ECO:0000313" key="2">
    <source>
        <dbReference type="EMBL" id="PQQ01591.1"/>
    </source>
</evidence>
<name>A0A314YA02_PRUYE</name>
<keyword evidence="3" id="KW-1185">Reference proteome</keyword>
<feature type="compositionally biased region" description="Polar residues" evidence="1">
    <location>
        <begin position="61"/>
        <end position="74"/>
    </location>
</feature>
<evidence type="ECO:0000256" key="1">
    <source>
        <dbReference type="SAM" id="MobiDB-lite"/>
    </source>
</evidence>
<proteinExistence type="predicted"/>
<feature type="region of interest" description="Disordered" evidence="1">
    <location>
        <begin position="1"/>
        <end position="111"/>
    </location>
</feature>
<gene>
    <name evidence="2" type="ORF">Pyn_33191</name>
</gene>
<feature type="compositionally biased region" description="Polar residues" evidence="1">
    <location>
        <begin position="20"/>
        <end position="31"/>
    </location>
</feature>
<dbReference type="AlphaFoldDB" id="A0A314YA02"/>
<comment type="caution">
    <text evidence="2">The sequence shown here is derived from an EMBL/GenBank/DDBJ whole genome shotgun (WGS) entry which is preliminary data.</text>
</comment>
<organism evidence="2 3">
    <name type="scientific">Prunus yedoensis var. nudiflora</name>
    <dbReference type="NCBI Taxonomy" id="2094558"/>
    <lineage>
        <taxon>Eukaryota</taxon>
        <taxon>Viridiplantae</taxon>
        <taxon>Streptophyta</taxon>
        <taxon>Embryophyta</taxon>
        <taxon>Tracheophyta</taxon>
        <taxon>Spermatophyta</taxon>
        <taxon>Magnoliopsida</taxon>
        <taxon>eudicotyledons</taxon>
        <taxon>Gunneridae</taxon>
        <taxon>Pentapetalae</taxon>
        <taxon>rosids</taxon>
        <taxon>fabids</taxon>
        <taxon>Rosales</taxon>
        <taxon>Rosaceae</taxon>
        <taxon>Amygdaloideae</taxon>
        <taxon>Amygdaleae</taxon>
        <taxon>Prunus</taxon>
    </lineage>
</organism>
<reference evidence="2 3" key="1">
    <citation type="submission" date="2018-02" db="EMBL/GenBank/DDBJ databases">
        <title>Draft genome of wild Prunus yedoensis var. nudiflora.</title>
        <authorList>
            <person name="Baek S."/>
            <person name="Kim J.-H."/>
            <person name="Choi K."/>
            <person name="Kim G.-B."/>
            <person name="Cho A."/>
            <person name="Jang H."/>
            <person name="Shin C.-H."/>
            <person name="Yu H.-J."/>
            <person name="Mun J.-H."/>
        </authorList>
    </citation>
    <scope>NUCLEOTIDE SEQUENCE [LARGE SCALE GENOMIC DNA]</scope>
    <source>
        <strain evidence="3">cv. Jeju island</strain>
        <tissue evidence="2">Leaf</tissue>
    </source>
</reference>
<feature type="compositionally biased region" description="Polar residues" evidence="1">
    <location>
        <begin position="87"/>
        <end position="110"/>
    </location>
</feature>
<dbReference type="Proteomes" id="UP000250321">
    <property type="component" value="Unassembled WGS sequence"/>
</dbReference>